<comment type="caution">
    <text evidence="1">The sequence shown here is derived from an EMBL/GenBank/DDBJ whole genome shotgun (WGS) entry which is preliminary data.</text>
</comment>
<evidence type="ECO:0008006" key="3">
    <source>
        <dbReference type="Google" id="ProtNLM"/>
    </source>
</evidence>
<reference evidence="1 2" key="1">
    <citation type="submission" date="2019-09" db="EMBL/GenBank/DDBJ databases">
        <title>Actinomadura physcomitrii sp. nov., a novel actinomycete isolated from moss [Physcomitrium sphaericum (Ludw) Fuernr].</title>
        <authorList>
            <person name="Liu C."/>
            <person name="Zhuang X."/>
        </authorList>
    </citation>
    <scope>NUCLEOTIDE SEQUENCE [LARGE SCALE GENOMIC DNA]</scope>
    <source>
        <strain evidence="1 2">CYP1-1B</strain>
    </source>
</reference>
<dbReference type="EMBL" id="WBMR01000043">
    <property type="protein sequence ID" value="KAB2380672.1"/>
    <property type="molecule type" value="Genomic_DNA"/>
</dbReference>
<dbReference type="AlphaFoldDB" id="A0A6L3VT65"/>
<proteinExistence type="predicted"/>
<protein>
    <recommendedName>
        <fullName evidence="3">Zinc-binding dehydrogenase</fullName>
    </recommendedName>
</protein>
<accession>A0A6L3VT65</accession>
<dbReference type="RefSeq" id="WP_151541123.1">
    <property type="nucleotide sequence ID" value="NZ_WBMR01000043.1"/>
</dbReference>
<keyword evidence="2" id="KW-1185">Reference proteome</keyword>
<dbReference type="Proteomes" id="UP000483004">
    <property type="component" value="Unassembled WGS sequence"/>
</dbReference>
<sequence length="78" mass="8475">MVRLDRTKDEVVEAIAAHGPYDLVVDYLRGAPAAAAFDRMLGLVAEGGIVLDAEAVPLAVVEDAWTRRENGRRIVFVP</sequence>
<dbReference type="OrthoDB" id="9787435at2"/>
<organism evidence="1 2">
    <name type="scientific">Actinomadura montaniterrae</name>
    <dbReference type="NCBI Taxonomy" id="1803903"/>
    <lineage>
        <taxon>Bacteria</taxon>
        <taxon>Bacillati</taxon>
        <taxon>Actinomycetota</taxon>
        <taxon>Actinomycetes</taxon>
        <taxon>Streptosporangiales</taxon>
        <taxon>Thermomonosporaceae</taxon>
        <taxon>Actinomadura</taxon>
    </lineage>
</organism>
<gene>
    <name evidence="1" type="ORF">F9B16_17380</name>
</gene>
<evidence type="ECO:0000313" key="2">
    <source>
        <dbReference type="Proteomes" id="UP000483004"/>
    </source>
</evidence>
<evidence type="ECO:0000313" key="1">
    <source>
        <dbReference type="EMBL" id="KAB2380672.1"/>
    </source>
</evidence>
<name>A0A6L3VT65_9ACTN</name>